<dbReference type="EMBL" id="JXBL01000001">
    <property type="protein sequence ID" value="KIE42018.1"/>
    <property type="molecule type" value="Genomic_DNA"/>
</dbReference>
<sequence>MTLAEENLRLFEKKFAIIQEISSALVVTDNISAIANLMLDLAVNYTKAEKGSLLLLNERDELFILAGRGIDLQLMKTYRARLGEGIAGVIAKGRVPVLVTDIDQEPRFQGMTRDRYKTPSFISCPIVIKDRLLGLLNINDKADGTAFLDDEFSLIKIIANQAAIALENAMLVNQLRFKAGEQEGINRKLIESDVIKTEFITRVSHELRTPLNSIKGSVYYLQQSDRLTRLEQQEFYDIIATETDKLIAIVENQLDFLRFEDETMIITKTVVNLKEVLNEVLGSKNLKTFLARKNVMVGITIDEESSDIVGDKVRIVQFFLNVIEGLCHFLDRGDTMTVTVGENDSVEVSIQLPRQIPEAILPFLFSSSHIFQATQPDEKLKLYLARKVVDLHQWELTAENREQGLVVNLAIPKSTRQKVDAVMNNTIEMFLEFIAEVLDLNICSIMLCDDISGDLVIKSARGLEDYLIKQTRVRLGDRIAGWVALEGKPLFIEDIEKDSRFGRRNISQYNNKSLISLPLRVGGKVIGVLNLNNKRTATPFTRRDYDVASLLSERVSYFIERLHAGEHHEDNFRNFMTSFDNLISAEKKYHKKDSILPELTVRIMERLGAGEDMCRVALYASMVYDLGLVVMEKSILNKRETLLPSERNSLKVHPYTTVGLINAIEFSEEVKRGILHHHEHLDGSGYPDGLQGDDIPLISRVLAVVDSFCAMTSDRPYRKRVPVRHALQEIKTKAGTVYDPRVVEALEAVLEVQREKAKETGHGPNGKTGNGSRAAGGKKKQPLSMHP</sequence>
<dbReference type="InterPro" id="IPR029016">
    <property type="entry name" value="GAF-like_dom_sf"/>
</dbReference>
<keyword evidence="7" id="KW-1185">Reference proteome</keyword>
<dbReference type="Gene3D" id="1.10.3210.10">
    <property type="entry name" value="Hypothetical protein af1432"/>
    <property type="match status" value="1"/>
</dbReference>
<dbReference type="PANTHER" id="PTHR43155:SF2">
    <property type="entry name" value="CYCLIC DI-GMP PHOSPHODIESTERASE PA4108"/>
    <property type="match status" value="1"/>
</dbReference>
<dbReference type="GO" id="GO:0000155">
    <property type="term" value="F:phosphorelay sensor kinase activity"/>
    <property type="evidence" value="ECO:0007669"/>
    <property type="project" value="InterPro"/>
</dbReference>
<dbReference type="InterPro" id="IPR005467">
    <property type="entry name" value="His_kinase_dom"/>
</dbReference>
<dbReference type="SUPFAM" id="SSF47384">
    <property type="entry name" value="Homodimeric domain of signal transducing histidine kinase"/>
    <property type="match status" value="1"/>
</dbReference>
<dbReference type="Gene3D" id="1.10.287.130">
    <property type="match status" value="1"/>
</dbReference>
<evidence type="ECO:0000256" key="3">
    <source>
        <dbReference type="SAM" id="MobiDB-lite"/>
    </source>
</evidence>
<dbReference type="RefSeq" id="WP_039644197.1">
    <property type="nucleotide sequence ID" value="NZ_JXBL01000001.1"/>
</dbReference>
<feature type="domain" description="Histidine kinase" evidence="4">
    <location>
        <begin position="202"/>
        <end position="415"/>
    </location>
</feature>
<dbReference type="SMART" id="SM00065">
    <property type="entry name" value="GAF"/>
    <property type="match status" value="2"/>
</dbReference>
<gene>
    <name evidence="6" type="ORF">SE37_04930</name>
</gene>
<reference evidence="6 7" key="1">
    <citation type="submission" date="2015-01" db="EMBL/GenBank/DDBJ databases">
        <title>Genome sequence of the anaerobic bacterium Geobacter soli GSS01, a dissimilatory Fe(III) reducer from soil.</title>
        <authorList>
            <person name="Yang G."/>
            <person name="Zhou S."/>
        </authorList>
    </citation>
    <scope>NUCLEOTIDE SEQUENCE [LARGE SCALE GENOMIC DNA]</scope>
    <source>
        <strain evidence="6 7">GSS01</strain>
    </source>
</reference>
<dbReference type="PROSITE" id="PS51832">
    <property type="entry name" value="HD_GYP"/>
    <property type="match status" value="1"/>
</dbReference>
<dbReference type="CDD" id="cd00077">
    <property type="entry name" value="HDc"/>
    <property type="match status" value="1"/>
</dbReference>
<dbReference type="AlphaFoldDB" id="A0A0C1TRW5"/>
<evidence type="ECO:0000259" key="4">
    <source>
        <dbReference type="PROSITE" id="PS50109"/>
    </source>
</evidence>
<dbReference type="InterPro" id="IPR003607">
    <property type="entry name" value="HD/PDEase_dom"/>
</dbReference>
<keyword evidence="6" id="KW-0808">Transferase</keyword>
<dbReference type="InterPro" id="IPR037522">
    <property type="entry name" value="HD_GYP_dom"/>
</dbReference>
<evidence type="ECO:0000313" key="6">
    <source>
        <dbReference type="EMBL" id="KIE42018.1"/>
    </source>
</evidence>
<keyword evidence="6" id="KW-0418">Kinase</keyword>
<comment type="caution">
    <text evidence="6">The sequence shown here is derived from an EMBL/GenBank/DDBJ whole genome shotgun (WGS) entry which is preliminary data.</text>
</comment>
<proteinExistence type="predicted"/>
<dbReference type="Gene3D" id="3.30.450.40">
    <property type="match status" value="2"/>
</dbReference>
<dbReference type="SUPFAM" id="SSF55874">
    <property type="entry name" value="ATPase domain of HSP90 chaperone/DNA topoisomerase II/histidine kinase"/>
    <property type="match status" value="1"/>
</dbReference>
<comment type="catalytic activity">
    <reaction evidence="1">
        <text>ATP + protein L-histidine = ADP + protein N-phospho-L-histidine.</text>
        <dbReference type="EC" id="2.7.13.3"/>
    </reaction>
</comment>
<dbReference type="Pfam" id="PF01590">
    <property type="entry name" value="GAF"/>
    <property type="match status" value="1"/>
</dbReference>
<dbReference type="SUPFAM" id="SSF55781">
    <property type="entry name" value="GAF domain-like"/>
    <property type="match status" value="2"/>
</dbReference>
<dbReference type="InterPro" id="IPR003661">
    <property type="entry name" value="HisK_dim/P_dom"/>
</dbReference>
<evidence type="ECO:0000313" key="7">
    <source>
        <dbReference type="Proteomes" id="UP000031433"/>
    </source>
</evidence>
<dbReference type="Pfam" id="PF00512">
    <property type="entry name" value="HisKA"/>
    <property type="match status" value="1"/>
</dbReference>
<dbReference type="InterPro" id="IPR036097">
    <property type="entry name" value="HisK_dim/P_sf"/>
</dbReference>
<feature type="domain" description="HD-GYP" evidence="5">
    <location>
        <begin position="564"/>
        <end position="762"/>
    </location>
</feature>
<dbReference type="SMART" id="SM00388">
    <property type="entry name" value="HisKA"/>
    <property type="match status" value="1"/>
</dbReference>
<evidence type="ECO:0000259" key="5">
    <source>
        <dbReference type="PROSITE" id="PS51832"/>
    </source>
</evidence>
<dbReference type="Proteomes" id="UP000031433">
    <property type="component" value="Unassembled WGS sequence"/>
</dbReference>
<feature type="region of interest" description="Disordered" evidence="3">
    <location>
        <begin position="754"/>
        <end position="787"/>
    </location>
</feature>
<organism evidence="6 7">
    <name type="scientific">Geobacter soli</name>
    <dbReference type="NCBI Taxonomy" id="1510391"/>
    <lineage>
        <taxon>Bacteria</taxon>
        <taxon>Pseudomonadati</taxon>
        <taxon>Thermodesulfobacteriota</taxon>
        <taxon>Desulfuromonadia</taxon>
        <taxon>Geobacterales</taxon>
        <taxon>Geobacteraceae</taxon>
        <taxon>Geobacter</taxon>
    </lineage>
</organism>
<dbReference type="SUPFAM" id="SSF109604">
    <property type="entry name" value="HD-domain/PDEase-like"/>
    <property type="match status" value="1"/>
</dbReference>
<dbReference type="Gene3D" id="3.30.565.10">
    <property type="entry name" value="Histidine kinase-like ATPase, C-terminal domain"/>
    <property type="match status" value="1"/>
</dbReference>
<dbReference type="InterPro" id="IPR003018">
    <property type="entry name" value="GAF"/>
</dbReference>
<dbReference type="EC" id="2.7.13.3" evidence="2"/>
<protein>
    <recommendedName>
        <fullName evidence="2">histidine kinase</fullName>
        <ecNumber evidence="2">2.7.13.3</ecNumber>
    </recommendedName>
</protein>
<dbReference type="CDD" id="cd00082">
    <property type="entry name" value="HisKA"/>
    <property type="match status" value="1"/>
</dbReference>
<dbReference type="Pfam" id="PF13487">
    <property type="entry name" value="HD_5"/>
    <property type="match status" value="1"/>
</dbReference>
<dbReference type="PROSITE" id="PS50109">
    <property type="entry name" value="HIS_KIN"/>
    <property type="match status" value="1"/>
</dbReference>
<name>A0A0C1TRW5_9BACT</name>
<evidence type="ECO:0000256" key="1">
    <source>
        <dbReference type="ARBA" id="ARBA00000085"/>
    </source>
</evidence>
<dbReference type="Pfam" id="PF13185">
    <property type="entry name" value="GAF_2"/>
    <property type="match status" value="1"/>
</dbReference>
<dbReference type="PANTHER" id="PTHR43155">
    <property type="entry name" value="CYCLIC DI-GMP PHOSPHODIESTERASE PA4108-RELATED"/>
    <property type="match status" value="1"/>
</dbReference>
<dbReference type="InterPro" id="IPR036890">
    <property type="entry name" value="HATPase_C_sf"/>
</dbReference>
<accession>A0A0C1TRW5</accession>
<evidence type="ECO:0000256" key="2">
    <source>
        <dbReference type="ARBA" id="ARBA00012438"/>
    </source>
</evidence>